<proteinExistence type="inferred from homology"/>
<keyword evidence="2" id="KW-0479">Metal-binding</keyword>
<accession>A0A848QMT7</accession>
<dbReference type="GO" id="GO:0016846">
    <property type="term" value="F:carbon-sulfur lyase activity"/>
    <property type="evidence" value="ECO:0007669"/>
    <property type="project" value="InterPro"/>
</dbReference>
<dbReference type="Pfam" id="PF04828">
    <property type="entry name" value="GFA"/>
    <property type="match status" value="1"/>
</dbReference>
<evidence type="ECO:0000259" key="5">
    <source>
        <dbReference type="PROSITE" id="PS51891"/>
    </source>
</evidence>
<dbReference type="PROSITE" id="PS51891">
    <property type="entry name" value="CENP_V_GFA"/>
    <property type="match status" value="1"/>
</dbReference>
<protein>
    <submittedName>
        <fullName evidence="6">GFA family protein</fullName>
    </submittedName>
</protein>
<dbReference type="InterPro" id="IPR011057">
    <property type="entry name" value="Mss4-like_sf"/>
</dbReference>
<dbReference type="PANTHER" id="PTHR33337">
    <property type="entry name" value="GFA DOMAIN-CONTAINING PROTEIN"/>
    <property type="match status" value="1"/>
</dbReference>
<dbReference type="GO" id="GO:0046872">
    <property type="term" value="F:metal ion binding"/>
    <property type="evidence" value="ECO:0007669"/>
    <property type="project" value="UniProtKB-KW"/>
</dbReference>
<comment type="caution">
    <text evidence="6">The sequence shown here is derived from an EMBL/GenBank/DDBJ whole genome shotgun (WGS) entry which is preliminary data.</text>
</comment>
<feature type="domain" description="CENP-V/GFA" evidence="5">
    <location>
        <begin position="11"/>
        <end position="123"/>
    </location>
</feature>
<dbReference type="RefSeq" id="WP_170012603.1">
    <property type="nucleotide sequence ID" value="NZ_JABCRE010000003.1"/>
</dbReference>
<keyword evidence="7" id="KW-1185">Reference proteome</keyword>
<evidence type="ECO:0000256" key="1">
    <source>
        <dbReference type="ARBA" id="ARBA00005495"/>
    </source>
</evidence>
<dbReference type="PANTHER" id="PTHR33337:SF40">
    <property type="entry name" value="CENP-V_GFA DOMAIN-CONTAINING PROTEIN-RELATED"/>
    <property type="match status" value="1"/>
</dbReference>
<evidence type="ECO:0000313" key="7">
    <source>
        <dbReference type="Proteomes" id="UP000561181"/>
    </source>
</evidence>
<sequence>MDAHHSKLGSVSGTCLCNAVSITLTEAAPLVDVCHCTMCRTWGGGPFMGVSGASFNLSGADHVTSYASSDWAERAFCKTCGTNLWYRFVPSDHYSFAAGLFDLGKSAEIEQQIFADEKPAFYDFAQNTPMKTGAEIIAEAIAAGHTFDD</sequence>
<evidence type="ECO:0000313" key="6">
    <source>
        <dbReference type="EMBL" id="NMW32189.1"/>
    </source>
</evidence>
<comment type="similarity">
    <text evidence="1">Belongs to the Gfa family.</text>
</comment>
<evidence type="ECO:0000256" key="3">
    <source>
        <dbReference type="ARBA" id="ARBA00022833"/>
    </source>
</evidence>
<dbReference type="InterPro" id="IPR006913">
    <property type="entry name" value="CENP-V/GFA"/>
</dbReference>
<evidence type="ECO:0000256" key="2">
    <source>
        <dbReference type="ARBA" id="ARBA00022723"/>
    </source>
</evidence>
<organism evidence="6 7">
    <name type="scientific">Pontixanthobacter rizhaonensis</name>
    <dbReference type="NCBI Taxonomy" id="2730337"/>
    <lineage>
        <taxon>Bacteria</taxon>
        <taxon>Pseudomonadati</taxon>
        <taxon>Pseudomonadota</taxon>
        <taxon>Alphaproteobacteria</taxon>
        <taxon>Sphingomonadales</taxon>
        <taxon>Erythrobacteraceae</taxon>
        <taxon>Pontixanthobacter</taxon>
    </lineage>
</organism>
<keyword evidence="3" id="KW-0862">Zinc</keyword>
<evidence type="ECO:0000256" key="4">
    <source>
        <dbReference type="ARBA" id="ARBA00023239"/>
    </source>
</evidence>
<dbReference type="Proteomes" id="UP000561181">
    <property type="component" value="Unassembled WGS sequence"/>
</dbReference>
<keyword evidence="4" id="KW-0456">Lyase</keyword>
<dbReference type="Gene3D" id="3.90.1590.10">
    <property type="entry name" value="glutathione-dependent formaldehyde- activating enzyme (gfa)"/>
    <property type="match status" value="1"/>
</dbReference>
<reference evidence="6 7" key="1">
    <citation type="submission" date="2020-04" db="EMBL/GenBank/DDBJ databases">
        <authorList>
            <person name="Liu A."/>
        </authorList>
    </citation>
    <scope>NUCLEOTIDE SEQUENCE [LARGE SCALE GENOMIC DNA]</scope>
    <source>
        <strain evidence="6 7">RZ02</strain>
    </source>
</reference>
<name>A0A848QMT7_9SPHN</name>
<dbReference type="AlphaFoldDB" id="A0A848QMT7"/>
<gene>
    <name evidence="6" type="ORF">HKD42_08960</name>
</gene>
<dbReference type="EMBL" id="JABCRE010000003">
    <property type="protein sequence ID" value="NMW32189.1"/>
    <property type="molecule type" value="Genomic_DNA"/>
</dbReference>
<dbReference type="SUPFAM" id="SSF51316">
    <property type="entry name" value="Mss4-like"/>
    <property type="match status" value="1"/>
</dbReference>